<proteinExistence type="predicted"/>
<feature type="domain" description="DUF4301" evidence="1">
    <location>
        <begin position="30"/>
        <end position="513"/>
    </location>
</feature>
<dbReference type="SUPFAM" id="SSF53448">
    <property type="entry name" value="Nucleotide-diphospho-sugar transferases"/>
    <property type="match status" value="1"/>
</dbReference>
<evidence type="ECO:0000259" key="1">
    <source>
        <dbReference type="Pfam" id="PF14134"/>
    </source>
</evidence>
<dbReference type="InterPro" id="IPR029044">
    <property type="entry name" value="Nucleotide-diphossugar_trans"/>
</dbReference>
<comment type="caution">
    <text evidence="2">The sequence shown here is derived from an EMBL/GenBank/DDBJ whole genome shotgun (WGS) entry which is preliminary data.</text>
</comment>
<keyword evidence="3" id="KW-1185">Reference proteome</keyword>
<dbReference type="InterPro" id="IPR025393">
    <property type="entry name" value="DUF4301"/>
</dbReference>
<gene>
    <name evidence="2" type="ORF">ACFSKL_11660</name>
</gene>
<reference evidence="3" key="1">
    <citation type="journal article" date="2019" name="Int. J. Syst. Evol. Microbiol.">
        <title>The Global Catalogue of Microorganisms (GCM) 10K type strain sequencing project: providing services to taxonomists for standard genome sequencing and annotation.</title>
        <authorList>
            <consortium name="The Broad Institute Genomics Platform"/>
            <consortium name="The Broad Institute Genome Sequencing Center for Infectious Disease"/>
            <person name="Wu L."/>
            <person name="Ma J."/>
        </authorList>
    </citation>
    <scope>NUCLEOTIDE SEQUENCE [LARGE SCALE GENOMIC DNA]</scope>
    <source>
        <strain evidence="3">CGMCC 1.15180</strain>
    </source>
</reference>
<dbReference type="EMBL" id="JBHUHR010000031">
    <property type="protein sequence ID" value="MFD2035452.1"/>
    <property type="molecule type" value="Genomic_DNA"/>
</dbReference>
<dbReference type="Proteomes" id="UP001597361">
    <property type="component" value="Unassembled WGS sequence"/>
</dbReference>
<name>A0ABW4VM34_9BACT</name>
<evidence type="ECO:0000313" key="3">
    <source>
        <dbReference type="Proteomes" id="UP001597361"/>
    </source>
</evidence>
<organism evidence="2 3">
    <name type="scientific">Belliella marina</name>
    <dbReference type="NCBI Taxonomy" id="1644146"/>
    <lineage>
        <taxon>Bacteria</taxon>
        <taxon>Pseudomonadati</taxon>
        <taxon>Bacteroidota</taxon>
        <taxon>Cytophagia</taxon>
        <taxon>Cytophagales</taxon>
        <taxon>Cyclobacteriaceae</taxon>
        <taxon>Belliella</taxon>
    </lineage>
</organism>
<dbReference type="RefSeq" id="WP_376886414.1">
    <property type="nucleotide sequence ID" value="NZ_JBHUHR010000031.1"/>
</dbReference>
<evidence type="ECO:0000313" key="2">
    <source>
        <dbReference type="EMBL" id="MFD2035452.1"/>
    </source>
</evidence>
<dbReference type="Pfam" id="PF14134">
    <property type="entry name" value="DUF4301"/>
    <property type="match status" value="1"/>
</dbReference>
<accession>A0ABW4VM34</accession>
<protein>
    <submittedName>
        <fullName evidence="2">DUF4301 family protein</fullName>
    </submittedName>
</protein>
<sequence length="515" mass="59042">MTKLAINPNPPQNQPVLEPNKLIAMVSELNQEYEKQLRYFENGIPFLPVMEPATVGNGIRRIDDPTAKRVFEVYYLKESSKLKIVYFVPSSGAATRMFKDFFAFLNEVGKKELLNVFFEQIHQFAFYRQLSATVEEAGLDLNDLIRKKDYKTILQTLLDDSSMSYGSLPKGLVKFHQYQDHERTPIHEHIYEFSSYGSGRNGEIHIHFTVNPLFKQAFVEESSSVLQFLGKDNITIGFSVQNPETDTLAVDGDNLPIHLPDGTFYRRPGGHGALIHNLNQIDADLIFLKNIDNIQIEKETKPALTYKKEMAGLLLMVRNELAQLLPQLIGSSPKKELIRYAENFLINQIGFKLPPNYMDWDMEHQQQYIFDKLNRPLRICGMVKNEGATGGGPFWVENQDGSQSLQIVETAQIDRERPVYNELFQKSTHFNPVEIVCSLRNYRGDRFDLAKYIDPDAGFISEKTKNGQKIKVFEWPGLWNGAMSDWNTLFVEIGSEHFTPVKSVYDLLDKSHQLA</sequence>